<protein>
    <submittedName>
        <fullName evidence="2">Uncharacterized protein</fullName>
    </submittedName>
</protein>
<dbReference type="KEGG" id="adin:H7849_25830"/>
<feature type="transmembrane region" description="Helical" evidence="1">
    <location>
        <begin position="7"/>
        <end position="25"/>
    </location>
</feature>
<name>A0A7G8BII6_9BACT</name>
<reference evidence="2 3" key="1">
    <citation type="submission" date="2020-08" db="EMBL/GenBank/DDBJ databases">
        <title>Edaphobacter telluris sp. nov. and Acidobacterium dinghuensis sp. nov., two acidobacteria isolated from forest soil.</title>
        <authorList>
            <person name="Fu J."/>
            <person name="Qiu L."/>
        </authorList>
    </citation>
    <scope>NUCLEOTIDE SEQUENCE [LARGE SCALE GENOMIC DNA]</scope>
    <source>
        <strain evidence="2">4Y35</strain>
    </source>
</reference>
<keyword evidence="3" id="KW-1185">Reference proteome</keyword>
<gene>
    <name evidence="2" type="ORF">H7849_25830</name>
</gene>
<feature type="transmembrane region" description="Helical" evidence="1">
    <location>
        <begin position="31"/>
        <end position="49"/>
    </location>
</feature>
<proteinExistence type="predicted"/>
<evidence type="ECO:0000256" key="1">
    <source>
        <dbReference type="SAM" id="Phobius"/>
    </source>
</evidence>
<keyword evidence="1" id="KW-1133">Transmembrane helix</keyword>
<dbReference type="Proteomes" id="UP000515312">
    <property type="component" value="Chromosome"/>
</dbReference>
<sequence length="56" mass="6331">MRSNSYMIWFVGAVVWWIDAALHLYGGSLRHAALAVAISLLFLLAGIVFRRQALRK</sequence>
<accession>A0A7G8BII6</accession>
<keyword evidence="1" id="KW-0812">Transmembrane</keyword>
<organism evidence="2 3">
    <name type="scientific">Alloacidobacterium dinghuense</name>
    <dbReference type="NCBI Taxonomy" id="2763107"/>
    <lineage>
        <taxon>Bacteria</taxon>
        <taxon>Pseudomonadati</taxon>
        <taxon>Acidobacteriota</taxon>
        <taxon>Terriglobia</taxon>
        <taxon>Terriglobales</taxon>
        <taxon>Acidobacteriaceae</taxon>
        <taxon>Alloacidobacterium</taxon>
    </lineage>
</organism>
<dbReference type="EMBL" id="CP060394">
    <property type="protein sequence ID" value="QNI32356.1"/>
    <property type="molecule type" value="Genomic_DNA"/>
</dbReference>
<dbReference type="RefSeq" id="WP_186743311.1">
    <property type="nucleotide sequence ID" value="NZ_CP060394.1"/>
</dbReference>
<evidence type="ECO:0000313" key="3">
    <source>
        <dbReference type="Proteomes" id="UP000515312"/>
    </source>
</evidence>
<dbReference type="AlphaFoldDB" id="A0A7G8BII6"/>
<keyword evidence="1" id="KW-0472">Membrane</keyword>
<evidence type="ECO:0000313" key="2">
    <source>
        <dbReference type="EMBL" id="QNI32356.1"/>
    </source>
</evidence>